<dbReference type="RefSeq" id="WP_105038732.1">
    <property type="nucleotide sequence ID" value="NZ_PPSL01000002.1"/>
</dbReference>
<keyword evidence="3" id="KW-1185">Reference proteome</keyword>
<gene>
    <name evidence="2" type="ORF">CJD36_008645</name>
</gene>
<comment type="caution">
    <text evidence="2">The sequence shown here is derived from an EMBL/GenBank/DDBJ whole genome shotgun (WGS) entry which is preliminary data.</text>
</comment>
<dbReference type="InterPro" id="IPR053146">
    <property type="entry name" value="QDO-like"/>
</dbReference>
<evidence type="ECO:0000313" key="2">
    <source>
        <dbReference type="EMBL" id="PQJ11852.1"/>
    </source>
</evidence>
<dbReference type="Gene3D" id="2.60.120.10">
    <property type="entry name" value="Jelly Rolls"/>
    <property type="match status" value="1"/>
</dbReference>
<reference evidence="2 3" key="1">
    <citation type="submission" date="2018-01" db="EMBL/GenBank/DDBJ databases">
        <title>A novel member of the phylum Bacteroidetes isolated from glacier ice.</title>
        <authorList>
            <person name="Liu Q."/>
            <person name="Xin Y.-H."/>
        </authorList>
    </citation>
    <scope>NUCLEOTIDE SEQUENCE [LARGE SCALE GENOMIC DNA]</scope>
    <source>
        <strain evidence="2 3">RB1R16</strain>
    </source>
</reference>
<dbReference type="PANTHER" id="PTHR36440">
    <property type="entry name" value="PUTATIVE (AFU_ORTHOLOGUE AFUA_8G07350)-RELATED"/>
    <property type="match status" value="1"/>
</dbReference>
<dbReference type="InterPro" id="IPR014710">
    <property type="entry name" value="RmlC-like_jellyroll"/>
</dbReference>
<protein>
    <submittedName>
        <fullName evidence="2">Cupin domain-containing protein</fullName>
    </submittedName>
</protein>
<dbReference type="Pfam" id="PF07883">
    <property type="entry name" value="Cupin_2"/>
    <property type="match status" value="1"/>
</dbReference>
<dbReference type="AlphaFoldDB" id="A0A2S7SY55"/>
<evidence type="ECO:0000259" key="1">
    <source>
        <dbReference type="Pfam" id="PF07883"/>
    </source>
</evidence>
<dbReference type="Proteomes" id="UP000239872">
    <property type="component" value="Unassembled WGS sequence"/>
</dbReference>
<name>A0A2S7SY55_9BACT</name>
<organism evidence="2 3">
    <name type="scientific">Flavipsychrobacter stenotrophus</name>
    <dbReference type="NCBI Taxonomy" id="2077091"/>
    <lineage>
        <taxon>Bacteria</taxon>
        <taxon>Pseudomonadati</taxon>
        <taxon>Bacteroidota</taxon>
        <taxon>Chitinophagia</taxon>
        <taxon>Chitinophagales</taxon>
        <taxon>Chitinophagaceae</taxon>
        <taxon>Flavipsychrobacter</taxon>
    </lineage>
</organism>
<proteinExistence type="predicted"/>
<dbReference type="SUPFAM" id="SSF51182">
    <property type="entry name" value="RmlC-like cupins"/>
    <property type="match status" value="1"/>
</dbReference>
<dbReference type="InterPro" id="IPR011051">
    <property type="entry name" value="RmlC_Cupin_sf"/>
</dbReference>
<dbReference type="InterPro" id="IPR013096">
    <property type="entry name" value="Cupin_2"/>
</dbReference>
<dbReference type="OrthoDB" id="1423961at2"/>
<sequence length="144" mass="15894">MATKESIYFNGMEVRFKLDEHDTNKQMTMFECIIDAGAKMPVPHYHESFDEAIYGIEGVVTYTIDGKETEVGPGDSAFVGRGIVHGFENRTNERIKFLAVITPGIFGPAYFTEIAAVFNAGGAPDMGKIKDILMRHGLVPVMSK</sequence>
<accession>A0A2S7SY55</accession>
<evidence type="ECO:0000313" key="3">
    <source>
        <dbReference type="Proteomes" id="UP000239872"/>
    </source>
</evidence>
<feature type="domain" description="Cupin type-2" evidence="1">
    <location>
        <begin position="32"/>
        <end position="100"/>
    </location>
</feature>
<dbReference type="EMBL" id="PPSL01000002">
    <property type="protein sequence ID" value="PQJ11852.1"/>
    <property type="molecule type" value="Genomic_DNA"/>
</dbReference>
<dbReference type="PANTHER" id="PTHR36440:SF1">
    <property type="entry name" value="PUTATIVE (AFU_ORTHOLOGUE AFUA_8G07350)-RELATED"/>
    <property type="match status" value="1"/>
</dbReference>